<dbReference type="PANTHER" id="PTHR31683:SF74">
    <property type="entry name" value="PECTATE LYASE"/>
    <property type="match status" value="1"/>
</dbReference>
<name>A0AAV7FHM9_ARIFI</name>
<dbReference type="GO" id="GO:0030570">
    <property type="term" value="F:pectate lyase activity"/>
    <property type="evidence" value="ECO:0007669"/>
    <property type="project" value="UniProtKB-EC"/>
</dbReference>
<comment type="cofactor">
    <cofactor evidence="8">
        <name>Ca(2+)</name>
        <dbReference type="ChEBI" id="CHEBI:29108"/>
    </cofactor>
    <text evidence="8">Binds 1 Ca(2+) ion. Required for its activity.</text>
</comment>
<comment type="caution">
    <text evidence="10">The sequence shown here is derived from an EMBL/GenBank/DDBJ whole genome shotgun (WGS) entry which is preliminary data.</text>
</comment>
<gene>
    <name evidence="10" type="ORF">H6P81_003991</name>
</gene>
<evidence type="ECO:0000256" key="7">
    <source>
        <dbReference type="ARBA" id="ARBA00023239"/>
    </source>
</evidence>
<evidence type="ECO:0000256" key="8">
    <source>
        <dbReference type="RuleBase" id="RU361123"/>
    </source>
</evidence>
<evidence type="ECO:0000256" key="3">
    <source>
        <dbReference type="ARBA" id="ARBA00012272"/>
    </source>
</evidence>
<dbReference type="InterPro" id="IPR012334">
    <property type="entry name" value="Pectin_lyas_fold"/>
</dbReference>
<dbReference type="Proteomes" id="UP000825729">
    <property type="component" value="Unassembled WGS sequence"/>
</dbReference>
<reference evidence="10 11" key="1">
    <citation type="submission" date="2021-07" db="EMBL/GenBank/DDBJ databases">
        <title>The Aristolochia fimbriata genome: insights into angiosperm evolution, floral development and chemical biosynthesis.</title>
        <authorList>
            <person name="Jiao Y."/>
        </authorList>
    </citation>
    <scope>NUCLEOTIDE SEQUENCE [LARGE SCALE GENOMIC DNA]</scope>
    <source>
        <strain evidence="10">IBCAS-2021</strain>
        <tissue evidence="10">Leaf</tissue>
    </source>
</reference>
<evidence type="ECO:0000313" key="10">
    <source>
        <dbReference type="EMBL" id="KAG9459483.1"/>
    </source>
</evidence>
<protein>
    <recommendedName>
        <fullName evidence="3 8">Pectate lyase</fullName>
        <ecNumber evidence="3 8">4.2.2.2</ecNumber>
    </recommendedName>
</protein>
<keyword evidence="5 8" id="KW-0732">Signal</keyword>
<feature type="chain" id="PRO_5043089121" description="Pectate lyase" evidence="8">
    <location>
        <begin position="29"/>
        <end position="377"/>
    </location>
</feature>
<dbReference type="InterPro" id="IPR011050">
    <property type="entry name" value="Pectin_lyase_fold/virulence"/>
</dbReference>
<dbReference type="SUPFAM" id="SSF51126">
    <property type="entry name" value="Pectin lyase-like"/>
    <property type="match status" value="1"/>
</dbReference>
<sequence>MAPSAGSPLLLAFSLLFLLLGTIQATSASGMNVIDRCWRRDGNWIRNREQLARCSVGYAGKMTNNIGSGTRHYVVTDPSDDPVNPRPGTLRFGATSIRGKVWITFRKDMVIKLRKPLLVSSFTVIDGRGVNVQIAHGSCLVLYEVSNVIIHGLHIHHCEKPAPGPVLSPKGVINMGALDGDAITLIGSSKVWIDHNSLYECHDGLLDVTRGSTDVTVSNNRFMNHDKVMLLGHDDQFVLDRKMKVSILFNHFGPNVNQRIPRVRHGYAHVANNFYQGWGSYAIGGSMNPRIKSQSNLFVAPKSGKKEVTWREGNGSGWNWKSVKDIFLNGARFSQTGARGVAKPGYNRQQAFVVGEARNVGALTRSAGVLRCSSRGC</sequence>
<evidence type="ECO:0000313" key="11">
    <source>
        <dbReference type="Proteomes" id="UP000825729"/>
    </source>
</evidence>
<keyword evidence="6 8" id="KW-0106">Calcium</keyword>
<dbReference type="Pfam" id="PF00544">
    <property type="entry name" value="Pectate_lyase_4"/>
    <property type="match status" value="1"/>
</dbReference>
<feature type="domain" description="Pectate lyase" evidence="9">
    <location>
        <begin position="108"/>
        <end position="304"/>
    </location>
</feature>
<evidence type="ECO:0000259" key="9">
    <source>
        <dbReference type="SMART" id="SM00656"/>
    </source>
</evidence>
<evidence type="ECO:0000256" key="1">
    <source>
        <dbReference type="ARBA" id="ARBA00000695"/>
    </source>
</evidence>
<dbReference type="AlphaFoldDB" id="A0AAV7FHM9"/>
<dbReference type="SMART" id="SM00656">
    <property type="entry name" value="Amb_all"/>
    <property type="match status" value="1"/>
</dbReference>
<dbReference type="InterPro" id="IPR018082">
    <property type="entry name" value="AmbAllergen"/>
</dbReference>
<dbReference type="Gene3D" id="2.160.20.10">
    <property type="entry name" value="Single-stranded right-handed beta-helix, Pectin lyase-like"/>
    <property type="match status" value="1"/>
</dbReference>
<dbReference type="PRINTS" id="PR00807">
    <property type="entry name" value="AMBALLERGEN"/>
</dbReference>
<keyword evidence="11" id="KW-1185">Reference proteome</keyword>
<dbReference type="PANTHER" id="PTHR31683">
    <property type="entry name" value="PECTATE LYASE 18-RELATED"/>
    <property type="match status" value="1"/>
</dbReference>
<comment type="similarity">
    <text evidence="8">Belongs to the polysaccharide lyase 1 family.</text>
</comment>
<dbReference type="GO" id="GO:0046872">
    <property type="term" value="F:metal ion binding"/>
    <property type="evidence" value="ECO:0007669"/>
    <property type="project" value="UniProtKB-KW"/>
</dbReference>
<dbReference type="EC" id="4.2.2.2" evidence="3 8"/>
<feature type="signal peptide" evidence="8">
    <location>
        <begin position="1"/>
        <end position="28"/>
    </location>
</feature>
<evidence type="ECO:0000256" key="4">
    <source>
        <dbReference type="ARBA" id="ARBA00022723"/>
    </source>
</evidence>
<dbReference type="InterPro" id="IPR045032">
    <property type="entry name" value="PEL"/>
</dbReference>
<dbReference type="EMBL" id="JAINDJ010000002">
    <property type="protein sequence ID" value="KAG9459483.1"/>
    <property type="molecule type" value="Genomic_DNA"/>
</dbReference>
<comment type="catalytic activity">
    <reaction evidence="1 8">
        <text>Eliminative cleavage of (1-&gt;4)-alpha-D-galacturonan to give oligosaccharides with 4-deoxy-alpha-D-galact-4-enuronosyl groups at their non-reducing ends.</text>
        <dbReference type="EC" id="4.2.2.2"/>
    </reaction>
</comment>
<accession>A0AAV7FHM9</accession>
<keyword evidence="4 8" id="KW-0479">Metal-binding</keyword>
<comment type="pathway">
    <text evidence="2 8">Glycan metabolism; pectin degradation; 2-dehydro-3-deoxy-D-gluconate from pectin: step 2/5.</text>
</comment>
<organism evidence="10 11">
    <name type="scientific">Aristolochia fimbriata</name>
    <name type="common">White veined hardy Dutchman's pipe vine</name>
    <dbReference type="NCBI Taxonomy" id="158543"/>
    <lineage>
        <taxon>Eukaryota</taxon>
        <taxon>Viridiplantae</taxon>
        <taxon>Streptophyta</taxon>
        <taxon>Embryophyta</taxon>
        <taxon>Tracheophyta</taxon>
        <taxon>Spermatophyta</taxon>
        <taxon>Magnoliopsida</taxon>
        <taxon>Magnoliidae</taxon>
        <taxon>Piperales</taxon>
        <taxon>Aristolochiaceae</taxon>
        <taxon>Aristolochia</taxon>
    </lineage>
</organism>
<evidence type="ECO:0000256" key="5">
    <source>
        <dbReference type="ARBA" id="ARBA00022729"/>
    </source>
</evidence>
<dbReference type="InterPro" id="IPR002022">
    <property type="entry name" value="Pec_lyase"/>
</dbReference>
<keyword evidence="7 8" id="KW-0456">Lyase</keyword>
<proteinExistence type="inferred from homology"/>
<evidence type="ECO:0000256" key="6">
    <source>
        <dbReference type="ARBA" id="ARBA00022837"/>
    </source>
</evidence>
<evidence type="ECO:0000256" key="2">
    <source>
        <dbReference type="ARBA" id="ARBA00005220"/>
    </source>
</evidence>